<evidence type="ECO:0000313" key="3">
    <source>
        <dbReference type="EMBL" id="PJF19182.1"/>
    </source>
</evidence>
<evidence type="ECO:0000313" key="4">
    <source>
        <dbReference type="Proteomes" id="UP000240830"/>
    </source>
</evidence>
<dbReference type="InterPro" id="IPR011992">
    <property type="entry name" value="EF-hand-dom_pair"/>
</dbReference>
<dbReference type="Proteomes" id="UP000240830">
    <property type="component" value="Unassembled WGS sequence"/>
</dbReference>
<keyword evidence="2" id="KW-0472">Membrane</keyword>
<proteinExistence type="inferred from homology"/>
<keyword evidence="2" id="KW-0812">Transmembrane</keyword>
<dbReference type="Pfam" id="PF05042">
    <property type="entry name" value="Caleosin"/>
    <property type="match status" value="1"/>
</dbReference>
<protein>
    <recommendedName>
        <fullName evidence="5">Caleosin domain-containing protein</fullName>
    </recommendedName>
</protein>
<dbReference type="GO" id="GO:0005509">
    <property type="term" value="F:calcium ion binding"/>
    <property type="evidence" value="ECO:0007669"/>
    <property type="project" value="TreeGrafter"/>
</dbReference>
<comment type="caution">
    <text evidence="3">The sequence shown here is derived from an EMBL/GenBank/DDBJ whole genome shotgun (WGS) entry which is preliminary data.</text>
</comment>
<accession>A0A2H9TN85</accession>
<evidence type="ECO:0000256" key="2">
    <source>
        <dbReference type="SAM" id="Phobius"/>
    </source>
</evidence>
<keyword evidence="4" id="KW-1185">Reference proteome</keyword>
<reference evidence="3 4" key="1">
    <citation type="submission" date="2016-10" db="EMBL/GenBank/DDBJ databases">
        <title>The genome of Paramicrosporidium saccamoebae is the missing link in understanding Cryptomycota and Microsporidia evolution.</title>
        <authorList>
            <person name="Quandt C.A."/>
            <person name="Beaudet D."/>
            <person name="Corsaro D."/>
            <person name="Michel R."/>
            <person name="Corradi N."/>
            <person name="James T."/>
        </authorList>
    </citation>
    <scope>NUCLEOTIDE SEQUENCE [LARGE SCALE GENOMIC DNA]</scope>
    <source>
        <strain evidence="3 4">KSL3</strain>
    </source>
</reference>
<feature type="transmembrane region" description="Helical" evidence="2">
    <location>
        <begin position="58"/>
        <end position="80"/>
    </location>
</feature>
<evidence type="ECO:0008006" key="5">
    <source>
        <dbReference type="Google" id="ProtNLM"/>
    </source>
</evidence>
<dbReference type="EMBL" id="MTSL01000075">
    <property type="protein sequence ID" value="PJF19182.1"/>
    <property type="molecule type" value="Genomic_DNA"/>
</dbReference>
<sequence length="208" mass="24158">MTAPACSIPSLNLPMQGEKSPYYVAPEKMTPLQKHCAFFDRNGDGLIMPWETYEGFRILGYNLLLSLFGTFLVHFFFSYWTLDTWIPDPFFAIVLRNVDRLKHGSDTEVYEHDGTIKPIQGDAVATMLGRFDGDGKGGMDFMEMIWMTQRKWDVLDFFGWWAAKFEWIFMWILSQKNGVMSWDDIKGQYDGSLFKDIEAKRRGEGLVR</sequence>
<comment type="similarity">
    <text evidence="1">Belongs to the caleosin family.</text>
</comment>
<evidence type="ECO:0000256" key="1">
    <source>
        <dbReference type="ARBA" id="ARBA00006765"/>
    </source>
</evidence>
<dbReference type="AlphaFoldDB" id="A0A2H9TN85"/>
<dbReference type="STRING" id="1246581.A0A2H9TN85"/>
<dbReference type="SUPFAM" id="SSF47473">
    <property type="entry name" value="EF-hand"/>
    <property type="match status" value="1"/>
</dbReference>
<dbReference type="Gene3D" id="1.10.238.10">
    <property type="entry name" value="EF-hand"/>
    <property type="match status" value="1"/>
</dbReference>
<dbReference type="PANTHER" id="PTHR31495:SF0">
    <property type="entry name" value="BINDING PROTEIN CALEOSIN, PUTATIVE (AFU_ORTHOLOGUE AFUA_5G13750)-RELATED"/>
    <property type="match status" value="1"/>
</dbReference>
<keyword evidence="2" id="KW-1133">Transmembrane helix</keyword>
<name>A0A2H9TN85_9FUNG</name>
<dbReference type="PANTHER" id="PTHR31495">
    <property type="entry name" value="PEROXYGENASE 3-RELATED"/>
    <property type="match status" value="1"/>
</dbReference>
<organism evidence="3 4">
    <name type="scientific">Paramicrosporidium saccamoebae</name>
    <dbReference type="NCBI Taxonomy" id="1246581"/>
    <lineage>
        <taxon>Eukaryota</taxon>
        <taxon>Fungi</taxon>
        <taxon>Fungi incertae sedis</taxon>
        <taxon>Cryptomycota</taxon>
        <taxon>Cryptomycota incertae sedis</taxon>
        <taxon>Paramicrosporidium</taxon>
    </lineage>
</organism>
<dbReference type="InterPro" id="IPR007736">
    <property type="entry name" value="Caleosin-related"/>
</dbReference>
<dbReference type="OrthoDB" id="640742at2759"/>
<dbReference type="GO" id="GO:0004497">
    <property type="term" value="F:monooxygenase activity"/>
    <property type="evidence" value="ECO:0007669"/>
    <property type="project" value="TreeGrafter"/>
</dbReference>
<gene>
    <name evidence="3" type="ORF">PSACC_01020</name>
</gene>